<keyword evidence="3" id="KW-1185">Reference proteome</keyword>
<gene>
    <name evidence="2" type="ORF">J2X15_001662</name>
</gene>
<evidence type="ECO:0000256" key="1">
    <source>
        <dbReference type="SAM" id="SignalP"/>
    </source>
</evidence>
<dbReference type="Proteomes" id="UP001268089">
    <property type="component" value="Unassembled WGS sequence"/>
</dbReference>
<name>A0ABU1ZLF7_9BURK</name>
<accession>A0ABU1ZLF7</accession>
<feature type="chain" id="PRO_5046667419" description="DUF4369 domain-containing protein" evidence="1">
    <location>
        <begin position="19"/>
        <end position="235"/>
    </location>
</feature>
<sequence>MRQFFAAGFTALAIAAQAAPPVPAGTYLLEQGEGTLKVKTNQTFSIDTLGTNAHTCNFTGKISDEPIQVEDSACYLSFTLQGANILVSAQNRYVTKEELGCSSFCGYRASFDGGLFYSLPNCTPDAVSKVRQEFKTQYDRKDYGTAKRTLSKLLSRCERILHWSDLDWVRNDMALAQYKTGDKAACLQTLQPLTNIASITESELPESYPPFEAELILPIAKATRTNLKLCGASGR</sequence>
<organism evidence="2 3">
    <name type="scientific">Rhodoferax saidenbachensis</name>
    <dbReference type="NCBI Taxonomy" id="1484693"/>
    <lineage>
        <taxon>Bacteria</taxon>
        <taxon>Pseudomonadati</taxon>
        <taxon>Pseudomonadota</taxon>
        <taxon>Betaproteobacteria</taxon>
        <taxon>Burkholderiales</taxon>
        <taxon>Comamonadaceae</taxon>
        <taxon>Rhodoferax</taxon>
    </lineage>
</organism>
<protein>
    <recommendedName>
        <fullName evidence="4">DUF4369 domain-containing protein</fullName>
    </recommendedName>
</protein>
<comment type="caution">
    <text evidence="2">The sequence shown here is derived from an EMBL/GenBank/DDBJ whole genome shotgun (WGS) entry which is preliminary data.</text>
</comment>
<evidence type="ECO:0000313" key="3">
    <source>
        <dbReference type="Proteomes" id="UP001268089"/>
    </source>
</evidence>
<dbReference type="EMBL" id="JAVDXO010000003">
    <property type="protein sequence ID" value="MDR7306379.1"/>
    <property type="molecule type" value="Genomic_DNA"/>
</dbReference>
<keyword evidence="1" id="KW-0732">Signal</keyword>
<reference evidence="2 3" key="1">
    <citation type="submission" date="2023-07" db="EMBL/GenBank/DDBJ databases">
        <title>Sorghum-associated microbial communities from plants grown in Nebraska, USA.</title>
        <authorList>
            <person name="Schachtman D."/>
        </authorList>
    </citation>
    <scope>NUCLEOTIDE SEQUENCE [LARGE SCALE GENOMIC DNA]</scope>
    <source>
        <strain evidence="2 3">BE308</strain>
    </source>
</reference>
<feature type="signal peptide" evidence="1">
    <location>
        <begin position="1"/>
        <end position="18"/>
    </location>
</feature>
<proteinExistence type="predicted"/>
<dbReference type="RefSeq" id="WP_310341379.1">
    <property type="nucleotide sequence ID" value="NZ_JAVDXO010000003.1"/>
</dbReference>
<evidence type="ECO:0008006" key="4">
    <source>
        <dbReference type="Google" id="ProtNLM"/>
    </source>
</evidence>
<evidence type="ECO:0000313" key="2">
    <source>
        <dbReference type="EMBL" id="MDR7306379.1"/>
    </source>
</evidence>